<comment type="caution">
    <text evidence="2">The sequence shown here is derived from an EMBL/GenBank/DDBJ whole genome shotgun (WGS) entry which is preliminary data.</text>
</comment>
<accession>A0ABR4CYT5</accession>
<dbReference type="PANTHER" id="PTHR38790">
    <property type="entry name" value="2EXR DOMAIN-CONTAINING PROTEIN-RELATED"/>
    <property type="match status" value="1"/>
</dbReference>
<evidence type="ECO:0000313" key="2">
    <source>
        <dbReference type="EMBL" id="KAL2075074.1"/>
    </source>
</evidence>
<evidence type="ECO:0000259" key="1">
    <source>
        <dbReference type="Pfam" id="PF24864"/>
    </source>
</evidence>
<protein>
    <recommendedName>
        <fullName evidence="1">DUF7730 domain-containing protein</fullName>
    </recommendedName>
</protein>
<proteinExistence type="predicted"/>
<feature type="domain" description="DUF7730" evidence="1">
    <location>
        <begin position="49"/>
        <end position="261"/>
    </location>
</feature>
<reference evidence="2 3" key="1">
    <citation type="journal article" date="2024" name="Commun. Biol.">
        <title>Comparative genomic analysis of thermophilic fungi reveals convergent evolutionary adaptations and gene losses.</title>
        <authorList>
            <person name="Steindorff A.S."/>
            <person name="Aguilar-Pontes M.V."/>
            <person name="Robinson A.J."/>
            <person name="Andreopoulos B."/>
            <person name="LaButti K."/>
            <person name="Kuo A."/>
            <person name="Mondo S."/>
            <person name="Riley R."/>
            <person name="Otillar R."/>
            <person name="Haridas S."/>
            <person name="Lipzen A."/>
            <person name="Grimwood J."/>
            <person name="Schmutz J."/>
            <person name="Clum A."/>
            <person name="Reid I.D."/>
            <person name="Moisan M.C."/>
            <person name="Butler G."/>
            <person name="Nguyen T.T.M."/>
            <person name="Dewar K."/>
            <person name="Conant G."/>
            <person name="Drula E."/>
            <person name="Henrissat B."/>
            <person name="Hansel C."/>
            <person name="Singer S."/>
            <person name="Hutchinson M.I."/>
            <person name="de Vries R.P."/>
            <person name="Natvig D.O."/>
            <person name="Powell A.J."/>
            <person name="Tsang A."/>
            <person name="Grigoriev I.V."/>
        </authorList>
    </citation>
    <scope>NUCLEOTIDE SEQUENCE [LARGE SCALE GENOMIC DNA]</scope>
    <source>
        <strain evidence="2 3">CBS 494.80</strain>
    </source>
</reference>
<dbReference type="EMBL" id="JAZHXI010000001">
    <property type="protein sequence ID" value="KAL2075074.1"/>
    <property type="molecule type" value="Genomic_DNA"/>
</dbReference>
<dbReference type="Pfam" id="PF24864">
    <property type="entry name" value="DUF7730"/>
    <property type="match status" value="1"/>
</dbReference>
<dbReference type="InterPro" id="IPR056632">
    <property type="entry name" value="DUF7730"/>
</dbReference>
<gene>
    <name evidence="2" type="ORF">VTL71DRAFT_16</name>
</gene>
<dbReference type="Proteomes" id="UP001595075">
    <property type="component" value="Unassembled WGS sequence"/>
</dbReference>
<sequence>MNISDSAGQLTSKDGVGVFYSFSKLLKKFRTYSNQSKKITKYEPIGMVQLHSPLLCLPREVRDMIWKELMTGMFIHLWIDENYGHKLKGSFCRAEKDDCRHRCRDWLEKKGDMKWPMIGVLGVLLSCVQSYTESIKFLYEGNSFDARLPEVICQLPNVWAPKNINTIRTLTLCWSLPKPPSLSNSARQFYLEGNSRKAVKGCTRYQKEWIMTWDALSKLNGLNFLRIEMNLTRREAITGVWEASDLEIMKIVTTPSVFIVITDDEKAKRLGELVRAPNLTIRGILCDEEF</sequence>
<organism evidence="2 3">
    <name type="scientific">Oculimacula yallundae</name>
    <dbReference type="NCBI Taxonomy" id="86028"/>
    <lineage>
        <taxon>Eukaryota</taxon>
        <taxon>Fungi</taxon>
        <taxon>Dikarya</taxon>
        <taxon>Ascomycota</taxon>
        <taxon>Pezizomycotina</taxon>
        <taxon>Leotiomycetes</taxon>
        <taxon>Helotiales</taxon>
        <taxon>Ploettnerulaceae</taxon>
        <taxon>Oculimacula</taxon>
    </lineage>
</organism>
<keyword evidence="3" id="KW-1185">Reference proteome</keyword>
<name>A0ABR4CYT5_9HELO</name>
<evidence type="ECO:0000313" key="3">
    <source>
        <dbReference type="Proteomes" id="UP001595075"/>
    </source>
</evidence>